<evidence type="ECO:0000313" key="2">
    <source>
        <dbReference type="Proteomes" id="UP000031666"/>
    </source>
</evidence>
<sequence length="104" mass="11702">MQFIPIVEQKTFRTDAPQSDTDSWNTENQILQGDKRLIPGNKDSVVESFCVSDLGWGNFLTAVFDEWEKQDIGKVFVQYFEANLASWIGESSQLCTSTLFAGKG</sequence>
<protein>
    <submittedName>
        <fullName evidence="1">Putative arylsulfatase regulatory protein</fullName>
    </submittedName>
</protein>
<reference evidence="1 2" key="1">
    <citation type="submission" date="2015-01" db="EMBL/GenBank/DDBJ databases">
        <title>Vibrio sp. C94 JCM 19241 whole genome shotgun sequence.</title>
        <authorList>
            <person name="Sawabe T."/>
            <person name="Meirelles P."/>
            <person name="Feng G."/>
            <person name="Sayaka M."/>
            <person name="Hattori M."/>
            <person name="Ohkuma M."/>
        </authorList>
    </citation>
    <scope>NUCLEOTIDE SEQUENCE [LARGE SCALE GENOMIC DNA]</scope>
    <source>
        <strain evidence="2">JCM 19241</strain>
    </source>
</reference>
<accession>A0A0B8Q8H4</accession>
<organism evidence="1 2">
    <name type="scientific">Vibrio ishigakensis</name>
    <dbReference type="NCBI Taxonomy" id="1481914"/>
    <lineage>
        <taxon>Bacteria</taxon>
        <taxon>Pseudomonadati</taxon>
        <taxon>Pseudomonadota</taxon>
        <taxon>Gammaproteobacteria</taxon>
        <taxon>Vibrionales</taxon>
        <taxon>Vibrionaceae</taxon>
        <taxon>Vibrio</taxon>
    </lineage>
</organism>
<dbReference type="STRING" id="1481914.JCM19241_233"/>
<dbReference type="AlphaFoldDB" id="A0A0B8Q8H4"/>
<dbReference type="EMBL" id="BBSC01000005">
    <property type="protein sequence ID" value="GAM75935.1"/>
    <property type="molecule type" value="Genomic_DNA"/>
</dbReference>
<name>A0A0B8Q8H4_9VIBR</name>
<gene>
    <name evidence="1" type="ORF">JCM19241_233</name>
</gene>
<evidence type="ECO:0000313" key="1">
    <source>
        <dbReference type="EMBL" id="GAM75935.1"/>
    </source>
</evidence>
<dbReference type="Proteomes" id="UP000031666">
    <property type="component" value="Unassembled WGS sequence"/>
</dbReference>
<comment type="caution">
    <text evidence="1">The sequence shown here is derived from an EMBL/GenBank/DDBJ whole genome shotgun (WGS) entry which is preliminary data.</text>
</comment>
<reference evidence="1 2" key="2">
    <citation type="submission" date="2015-01" db="EMBL/GenBank/DDBJ databases">
        <authorList>
            <consortium name="NBRP consortium"/>
            <person name="Sawabe T."/>
            <person name="Meirelles P."/>
            <person name="Feng G."/>
            <person name="Sayaka M."/>
            <person name="Hattori M."/>
            <person name="Ohkuma M."/>
        </authorList>
    </citation>
    <scope>NUCLEOTIDE SEQUENCE [LARGE SCALE GENOMIC DNA]</scope>
    <source>
        <strain evidence="2">JCM 19241</strain>
    </source>
</reference>
<proteinExistence type="predicted"/>